<feature type="domain" description="CP-type G" evidence="9">
    <location>
        <begin position="205"/>
        <end position="366"/>
    </location>
</feature>
<dbReference type="OMA" id="RTQGFNH"/>
<keyword evidence="4 7" id="KW-0539">Nucleus</keyword>
<dbReference type="FunFam" id="3.40.50.300:FF:000559">
    <property type="entry name" value="Nuclear/nucleolar GTPase 2"/>
    <property type="match status" value="1"/>
</dbReference>
<dbReference type="InterPro" id="IPR027417">
    <property type="entry name" value="P-loop_NTPase"/>
</dbReference>
<evidence type="ECO:0000256" key="2">
    <source>
        <dbReference type="ARBA" id="ARBA00022741"/>
    </source>
</evidence>
<protein>
    <recommendedName>
        <fullName evidence="6 7">Nuclear/nucleolar GTPase 2</fullName>
    </recommendedName>
</protein>
<proteinExistence type="inferred from homology"/>
<feature type="compositionally biased region" description="Acidic residues" evidence="8">
    <location>
        <begin position="515"/>
        <end position="555"/>
    </location>
</feature>
<dbReference type="SUPFAM" id="SSF52540">
    <property type="entry name" value="P-loop containing nucleoside triphosphate hydrolases"/>
    <property type="match status" value="1"/>
</dbReference>
<evidence type="ECO:0000259" key="9">
    <source>
        <dbReference type="PROSITE" id="PS51721"/>
    </source>
</evidence>
<dbReference type="FunFam" id="1.10.1580.10:FF:000001">
    <property type="entry name" value="Nucleolar GTP-binding protein 2"/>
    <property type="match status" value="1"/>
</dbReference>
<dbReference type="InterPro" id="IPR023179">
    <property type="entry name" value="GTP-bd_ortho_bundle_sf"/>
</dbReference>
<keyword evidence="7" id="KW-0378">Hydrolase</keyword>
<comment type="function">
    <text evidence="5 7">GTPase involved in pre-60S ribosomal subunit maturation.</text>
</comment>
<dbReference type="InterPro" id="IPR050755">
    <property type="entry name" value="TRAFAC_YlqF/YawG_RiboMat"/>
</dbReference>
<dbReference type="Gene3D" id="1.10.1580.10">
    <property type="match status" value="1"/>
</dbReference>
<dbReference type="InterPro" id="IPR030378">
    <property type="entry name" value="G_CP_dom"/>
</dbReference>
<accession>A0A5P1FNT4</accession>
<dbReference type="InterPro" id="IPR024929">
    <property type="entry name" value="GNL2_CP_dom"/>
</dbReference>
<evidence type="ECO:0000256" key="1">
    <source>
        <dbReference type="ARBA" id="ARBA00004604"/>
    </source>
</evidence>
<evidence type="ECO:0000256" key="4">
    <source>
        <dbReference type="ARBA" id="ARBA00023242"/>
    </source>
</evidence>
<comment type="similarity">
    <text evidence="7">Belongs to the TRAFAC class YlqF/YawG GTPase family. RsgA subfamily.</text>
</comment>
<dbReference type="EMBL" id="CM007381">
    <property type="protein sequence ID" value="ONK79704.1"/>
    <property type="molecule type" value="Genomic_DNA"/>
</dbReference>
<evidence type="ECO:0000256" key="7">
    <source>
        <dbReference type="RuleBase" id="RU364023"/>
    </source>
</evidence>
<dbReference type="CDD" id="cd01858">
    <property type="entry name" value="NGP_1"/>
    <property type="match status" value="1"/>
</dbReference>
<dbReference type="AlphaFoldDB" id="A0A5P1FNT4"/>
<evidence type="ECO:0000256" key="3">
    <source>
        <dbReference type="ARBA" id="ARBA00023134"/>
    </source>
</evidence>
<gene>
    <name evidence="10" type="ORF">A4U43_C01F9190</name>
</gene>
<dbReference type="Pfam" id="PF01926">
    <property type="entry name" value="MMR_HSR1"/>
    <property type="match status" value="1"/>
</dbReference>
<feature type="region of interest" description="Disordered" evidence="8">
    <location>
        <begin position="1"/>
        <end position="36"/>
    </location>
</feature>
<dbReference type="InterPro" id="IPR006073">
    <property type="entry name" value="GTP-bd"/>
</dbReference>
<dbReference type="PANTHER" id="PTHR11089:SF9">
    <property type="entry name" value="NUCLEOLAR GTP-BINDING PROTEIN 2"/>
    <property type="match status" value="1"/>
</dbReference>
<evidence type="ECO:0000256" key="8">
    <source>
        <dbReference type="SAM" id="MobiDB-lite"/>
    </source>
</evidence>
<organism evidence="10 11">
    <name type="scientific">Asparagus officinalis</name>
    <name type="common">Garden asparagus</name>
    <dbReference type="NCBI Taxonomy" id="4686"/>
    <lineage>
        <taxon>Eukaryota</taxon>
        <taxon>Viridiplantae</taxon>
        <taxon>Streptophyta</taxon>
        <taxon>Embryophyta</taxon>
        <taxon>Tracheophyta</taxon>
        <taxon>Spermatophyta</taxon>
        <taxon>Magnoliopsida</taxon>
        <taxon>Liliopsida</taxon>
        <taxon>Asparagales</taxon>
        <taxon>Asparagaceae</taxon>
        <taxon>Asparagoideae</taxon>
        <taxon>Asparagus</taxon>
    </lineage>
</organism>
<dbReference type="PRINTS" id="PR00326">
    <property type="entry name" value="GTP1OBG"/>
</dbReference>
<evidence type="ECO:0000256" key="5">
    <source>
        <dbReference type="ARBA" id="ARBA00059990"/>
    </source>
</evidence>
<dbReference type="GO" id="GO:0005730">
    <property type="term" value="C:nucleolus"/>
    <property type="evidence" value="ECO:0007669"/>
    <property type="project" value="UniProtKB-SubCell"/>
</dbReference>
<evidence type="ECO:0000313" key="10">
    <source>
        <dbReference type="EMBL" id="ONK79704.1"/>
    </source>
</evidence>
<feature type="region of interest" description="Disordered" evidence="8">
    <location>
        <begin position="457"/>
        <end position="486"/>
    </location>
</feature>
<comment type="subcellular location">
    <subcellularLocation>
        <location evidence="1 7">Nucleus</location>
        <location evidence="1 7">Nucleolus</location>
    </subcellularLocation>
</comment>
<name>A0A5P1FNT4_ASPOF</name>
<dbReference type="GO" id="GO:0016787">
    <property type="term" value="F:hydrolase activity"/>
    <property type="evidence" value="ECO:0007669"/>
    <property type="project" value="UniProtKB-KW"/>
</dbReference>
<dbReference type="Gramene" id="ONK79704">
    <property type="protein sequence ID" value="ONK79704"/>
    <property type="gene ID" value="A4U43_C01F9190"/>
</dbReference>
<dbReference type="Pfam" id="PF08153">
    <property type="entry name" value="NGP1NT"/>
    <property type="match status" value="1"/>
</dbReference>
<reference evidence="11" key="1">
    <citation type="journal article" date="2017" name="Nat. Commun.">
        <title>The asparagus genome sheds light on the origin and evolution of a young Y chromosome.</title>
        <authorList>
            <person name="Harkess A."/>
            <person name="Zhou J."/>
            <person name="Xu C."/>
            <person name="Bowers J.E."/>
            <person name="Van der Hulst R."/>
            <person name="Ayyampalayam S."/>
            <person name="Mercati F."/>
            <person name="Riccardi P."/>
            <person name="McKain M.R."/>
            <person name="Kakrana A."/>
            <person name="Tang H."/>
            <person name="Ray J."/>
            <person name="Groenendijk J."/>
            <person name="Arikit S."/>
            <person name="Mathioni S.M."/>
            <person name="Nakano M."/>
            <person name="Shan H."/>
            <person name="Telgmann-Rauber A."/>
            <person name="Kanno A."/>
            <person name="Yue Z."/>
            <person name="Chen H."/>
            <person name="Li W."/>
            <person name="Chen Y."/>
            <person name="Xu X."/>
            <person name="Zhang Y."/>
            <person name="Luo S."/>
            <person name="Chen H."/>
            <person name="Gao J."/>
            <person name="Mao Z."/>
            <person name="Pires J.C."/>
            <person name="Luo M."/>
            <person name="Kudrna D."/>
            <person name="Wing R.A."/>
            <person name="Meyers B.C."/>
            <person name="Yi K."/>
            <person name="Kong H."/>
            <person name="Lavrijsen P."/>
            <person name="Sunseri F."/>
            <person name="Falavigna A."/>
            <person name="Ye Y."/>
            <person name="Leebens-Mack J.H."/>
            <person name="Chen G."/>
        </authorList>
    </citation>
    <scope>NUCLEOTIDE SEQUENCE [LARGE SCALE GENOMIC DNA]</scope>
    <source>
        <strain evidence="11">cv. DH0086</strain>
    </source>
</reference>
<dbReference type="Proteomes" id="UP000243459">
    <property type="component" value="Chromosome 1"/>
</dbReference>
<feature type="region of interest" description="Disordered" evidence="8">
    <location>
        <begin position="505"/>
        <end position="555"/>
    </location>
</feature>
<dbReference type="PROSITE" id="PS51721">
    <property type="entry name" value="G_CP"/>
    <property type="match status" value="1"/>
</dbReference>
<keyword evidence="11" id="KW-1185">Reference proteome</keyword>
<dbReference type="GO" id="GO:0005525">
    <property type="term" value="F:GTP binding"/>
    <property type="evidence" value="ECO:0007669"/>
    <property type="project" value="UniProtKB-KW"/>
</dbReference>
<dbReference type="InterPro" id="IPR012971">
    <property type="entry name" value="NOG2_N_dom"/>
</dbReference>
<sequence>MANKKERKVNISGKPKHSLDVNRSNGAGVDKGARSAATVRRLKMYNTRPKRDRKGKILKHDLQSKELPNTRIEPDRRWFGNTRVVNQKELEFFREELQNKLSSNYNVILKERKLPLSLLNDHQKQAKVHLLDNEPFQDAFGPRSKRKRPKLLAFDYESLVKKADGSQDSFEKKLSNSSEDGNEEDGFRDLVRHSMFDKGQSKRIWGELYKVVDSSDVVVQVIDARDPQGTRCRHLEKHLKEHCKHKHMVLLLNKCDLIPAWATKGWLRLLSKEYPTLAFHASVNKSFGKGSLLSVLRQFSRLKNDKQAISVGFVGYPNVGKSSVINTLRTKNVCKVAPIPGETKVWQYITLTKKIFLIDCPGVVYQNKDSETDIVLKGVVRVENLEDASDHIGEVLRRVKKEHLKRAYKINDWVDGDDFLLQLCKHTGKLLKGGEPDLTTAAKMVLQDWQRGKIPFFVPPPQEGDASQDTSIPSVTSGGEASISTGREDAAMKVIAGIISSQQKMHVPAQKNFFDDDSGEPESENLDEPENETLEEPVADELESDNEEEPMGEDE</sequence>
<keyword evidence="3 7" id="KW-0342">GTP-binding</keyword>
<evidence type="ECO:0000313" key="11">
    <source>
        <dbReference type="Proteomes" id="UP000243459"/>
    </source>
</evidence>
<dbReference type="Gene3D" id="3.40.50.300">
    <property type="entry name" value="P-loop containing nucleotide triphosphate hydrolases"/>
    <property type="match status" value="1"/>
</dbReference>
<dbReference type="PANTHER" id="PTHR11089">
    <property type="entry name" value="GTP-BINDING PROTEIN-RELATED"/>
    <property type="match status" value="1"/>
</dbReference>
<evidence type="ECO:0000256" key="6">
    <source>
        <dbReference type="ARBA" id="ARBA00070018"/>
    </source>
</evidence>
<dbReference type="OrthoDB" id="444945at2759"/>
<feature type="compositionally biased region" description="Polar residues" evidence="8">
    <location>
        <begin position="465"/>
        <end position="485"/>
    </location>
</feature>
<keyword evidence="2 7" id="KW-0547">Nucleotide-binding</keyword>